<keyword evidence="1" id="KW-0677">Repeat</keyword>
<dbReference type="FunFam" id="1.10.238.10:FF:000001">
    <property type="entry name" value="Calmodulin 1"/>
    <property type="match status" value="1"/>
</dbReference>
<dbReference type="PANTHER" id="PTHR23048">
    <property type="entry name" value="MYOSIN LIGHT CHAIN 1, 3"/>
    <property type="match status" value="1"/>
</dbReference>
<proteinExistence type="predicted"/>
<comment type="caution">
    <text evidence="4">The sequence shown here is derived from an EMBL/GenBank/DDBJ whole genome shotgun (WGS) entry which is preliminary data.</text>
</comment>
<dbReference type="Proteomes" id="UP000541444">
    <property type="component" value="Unassembled WGS sequence"/>
</dbReference>
<dbReference type="PROSITE" id="PS50222">
    <property type="entry name" value="EF_HAND_2"/>
    <property type="match status" value="2"/>
</dbReference>
<dbReference type="InterPro" id="IPR002048">
    <property type="entry name" value="EF_hand_dom"/>
</dbReference>
<dbReference type="InterPro" id="IPR018247">
    <property type="entry name" value="EF_Hand_1_Ca_BS"/>
</dbReference>
<dbReference type="SUPFAM" id="SSF47473">
    <property type="entry name" value="EF-hand"/>
    <property type="match status" value="1"/>
</dbReference>
<dbReference type="EMBL" id="JACGCM010001226">
    <property type="protein sequence ID" value="KAF6158349.1"/>
    <property type="molecule type" value="Genomic_DNA"/>
</dbReference>
<evidence type="ECO:0000256" key="2">
    <source>
        <dbReference type="ARBA" id="ARBA00022837"/>
    </source>
</evidence>
<name>A0A7J7MTV4_9MAGN</name>
<sequence>MESLGQSATEDNVKKMVGTVDENGDSFIDIKEFMELNFKRVDAVTVTDDLRNAFLVYDLDNNKLISVEELQKIQRRLGEYCSLE</sequence>
<dbReference type="Gene3D" id="1.10.238.10">
    <property type="entry name" value="EF-hand"/>
    <property type="match status" value="2"/>
</dbReference>
<evidence type="ECO:0000259" key="3">
    <source>
        <dbReference type="PROSITE" id="PS50222"/>
    </source>
</evidence>
<dbReference type="AlphaFoldDB" id="A0A7J7MTV4"/>
<gene>
    <name evidence="4" type="ORF">GIB67_022429</name>
</gene>
<feature type="domain" description="EF-hand" evidence="3">
    <location>
        <begin position="45"/>
        <end position="80"/>
    </location>
</feature>
<dbReference type="PROSITE" id="PS00018">
    <property type="entry name" value="EF_HAND_1"/>
    <property type="match status" value="1"/>
</dbReference>
<feature type="domain" description="EF-hand" evidence="3">
    <location>
        <begin position="8"/>
        <end position="43"/>
    </location>
</feature>
<keyword evidence="5" id="KW-1185">Reference proteome</keyword>
<organism evidence="4 5">
    <name type="scientific">Kingdonia uniflora</name>
    <dbReference type="NCBI Taxonomy" id="39325"/>
    <lineage>
        <taxon>Eukaryota</taxon>
        <taxon>Viridiplantae</taxon>
        <taxon>Streptophyta</taxon>
        <taxon>Embryophyta</taxon>
        <taxon>Tracheophyta</taxon>
        <taxon>Spermatophyta</taxon>
        <taxon>Magnoliopsida</taxon>
        <taxon>Ranunculales</taxon>
        <taxon>Circaeasteraceae</taxon>
        <taxon>Kingdonia</taxon>
    </lineage>
</organism>
<dbReference type="GO" id="GO:0005509">
    <property type="term" value="F:calcium ion binding"/>
    <property type="evidence" value="ECO:0007669"/>
    <property type="project" value="InterPro"/>
</dbReference>
<dbReference type="OrthoDB" id="1710554at2759"/>
<dbReference type="GO" id="GO:0016460">
    <property type="term" value="C:myosin II complex"/>
    <property type="evidence" value="ECO:0007669"/>
    <property type="project" value="TreeGrafter"/>
</dbReference>
<evidence type="ECO:0000256" key="1">
    <source>
        <dbReference type="ARBA" id="ARBA00022737"/>
    </source>
</evidence>
<dbReference type="InterPro" id="IPR050230">
    <property type="entry name" value="CALM/Myosin/TropC-like"/>
</dbReference>
<keyword evidence="2" id="KW-0106">Calcium</keyword>
<dbReference type="PANTHER" id="PTHR23048:SF0">
    <property type="entry name" value="CALMODULIN LIKE 3"/>
    <property type="match status" value="1"/>
</dbReference>
<dbReference type="Pfam" id="PF13405">
    <property type="entry name" value="EF-hand_6"/>
    <property type="match status" value="1"/>
</dbReference>
<accession>A0A7J7MTV4</accession>
<reference evidence="4 5" key="1">
    <citation type="journal article" date="2020" name="IScience">
        <title>Genome Sequencing of the Endangered Kingdonia uniflora (Circaeasteraceae, Ranunculales) Reveals Potential Mechanisms of Evolutionary Specialization.</title>
        <authorList>
            <person name="Sun Y."/>
            <person name="Deng T."/>
            <person name="Zhang A."/>
            <person name="Moore M.J."/>
            <person name="Landis J.B."/>
            <person name="Lin N."/>
            <person name="Zhang H."/>
            <person name="Zhang X."/>
            <person name="Huang J."/>
            <person name="Zhang X."/>
            <person name="Sun H."/>
            <person name="Wang H."/>
        </authorList>
    </citation>
    <scope>NUCLEOTIDE SEQUENCE [LARGE SCALE GENOMIC DNA]</scope>
    <source>
        <strain evidence="4">TB1705</strain>
        <tissue evidence="4">Leaf</tissue>
    </source>
</reference>
<dbReference type="InterPro" id="IPR011992">
    <property type="entry name" value="EF-hand-dom_pair"/>
</dbReference>
<protein>
    <recommendedName>
        <fullName evidence="3">EF-hand domain-containing protein</fullName>
    </recommendedName>
</protein>
<evidence type="ECO:0000313" key="4">
    <source>
        <dbReference type="EMBL" id="KAF6158349.1"/>
    </source>
</evidence>
<evidence type="ECO:0000313" key="5">
    <source>
        <dbReference type="Proteomes" id="UP000541444"/>
    </source>
</evidence>